<dbReference type="InterPro" id="IPR016732">
    <property type="entry name" value="UCP018688"/>
</dbReference>
<reference evidence="2 3" key="1">
    <citation type="submission" date="2014-03" db="EMBL/GenBank/DDBJ databases">
        <title>Bradyrhizobium valentinum sp. nov., isolated from effective nodules of Lupinus mariae-josephae, a lupine endemic of basic-lime soils in Eastern Spain.</title>
        <authorList>
            <person name="Duran D."/>
            <person name="Rey L."/>
            <person name="Navarro A."/>
            <person name="Busquets A."/>
            <person name="Imperial J."/>
            <person name="Ruiz-Argueso T."/>
        </authorList>
    </citation>
    <scope>NUCLEOTIDE SEQUENCE [LARGE SCALE GENOMIC DNA]</scope>
    <source>
        <strain evidence="2 3">LmjM3</strain>
    </source>
</reference>
<evidence type="ECO:0000313" key="2">
    <source>
        <dbReference type="EMBL" id="KRQ97512.1"/>
    </source>
</evidence>
<proteinExistence type="predicted"/>
<sequence>MTNYYNVDELIRLKGKKFEGKRNLVRRFAGLNPKVRALQARDATVCIELQERWLSEQDADRDSAEEETSAAKVALQHFDSLPIEGVVVEIGQKLVGFAVGERLNSNMFVEHHEKAEREFKGGYEYVLHVLAANIAAEATFINRGQYLGIPGLRQAKLSWRPAGLVEKFSGRISF</sequence>
<protein>
    <recommendedName>
        <fullName evidence="1">Phosphatidylglycerol lysyltransferase C-terminal domain-containing protein</fullName>
    </recommendedName>
</protein>
<dbReference type="Proteomes" id="UP000051913">
    <property type="component" value="Unassembled WGS sequence"/>
</dbReference>
<evidence type="ECO:0000259" key="1">
    <source>
        <dbReference type="Pfam" id="PF09924"/>
    </source>
</evidence>
<organism evidence="2 3">
    <name type="scientific">Bradyrhizobium valentinum</name>
    <dbReference type="NCBI Taxonomy" id="1518501"/>
    <lineage>
        <taxon>Bacteria</taxon>
        <taxon>Pseudomonadati</taxon>
        <taxon>Pseudomonadota</taxon>
        <taxon>Alphaproteobacteria</taxon>
        <taxon>Hyphomicrobiales</taxon>
        <taxon>Nitrobacteraceae</taxon>
        <taxon>Bradyrhizobium</taxon>
    </lineage>
</organism>
<dbReference type="SUPFAM" id="SSF55729">
    <property type="entry name" value="Acyl-CoA N-acyltransferases (Nat)"/>
    <property type="match status" value="1"/>
</dbReference>
<dbReference type="InterPro" id="IPR016181">
    <property type="entry name" value="Acyl_CoA_acyltransferase"/>
</dbReference>
<dbReference type="Gene3D" id="3.40.630.30">
    <property type="match status" value="1"/>
</dbReference>
<dbReference type="InterPro" id="IPR024320">
    <property type="entry name" value="LPG_synthase_C"/>
</dbReference>
<feature type="domain" description="Phosphatidylglycerol lysyltransferase C-terminal" evidence="1">
    <location>
        <begin position="4"/>
        <end position="168"/>
    </location>
</feature>
<dbReference type="PANTHER" id="PTHR41373:SF1">
    <property type="entry name" value="PHOSPHATIDYLGLYCEROL LYSYLTRANSFERASE C-TERMINAL DOMAIN-CONTAINING PROTEIN"/>
    <property type="match status" value="1"/>
</dbReference>
<gene>
    <name evidence="2" type="ORF">CP49_37970</name>
</gene>
<evidence type="ECO:0000313" key="3">
    <source>
        <dbReference type="Proteomes" id="UP000051913"/>
    </source>
</evidence>
<comment type="caution">
    <text evidence="2">The sequence shown here is derived from an EMBL/GenBank/DDBJ whole genome shotgun (WGS) entry which is preliminary data.</text>
</comment>
<accession>A0A0R3KNY3</accession>
<dbReference type="AlphaFoldDB" id="A0A0R3KNY3"/>
<dbReference type="PANTHER" id="PTHR41373">
    <property type="entry name" value="DUF2156 DOMAIN-CONTAINING PROTEIN"/>
    <property type="match status" value="1"/>
</dbReference>
<dbReference type="EMBL" id="LLXX01000184">
    <property type="protein sequence ID" value="KRQ97512.1"/>
    <property type="molecule type" value="Genomic_DNA"/>
</dbReference>
<keyword evidence="3" id="KW-1185">Reference proteome</keyword>
<dbReference type="Pfam" id="PF09924">
    <property type="entry name" value="LPG_synthase_C"/>
    <property type="match status" value="1"/>
</dbReference>
<name>A0A0R3KNY3_9BRAD</name>